<accession>A0A0G3BR82</accession>
<name>A0A0G3BR82_9BURK</name>
<sequence length="39" mass="4314">MTVVDYWIPSTSGETIAYVTAANRSVYVFDVIFADINIA</sequence>
<evidence type="ECO:0000313" key="1">
    <source>
        <dbReference type="EMBL" id="AKJ31932.1"/>
    </source>
</evidence>
<reference evidence="1 2" key="1">
    <citation type="submission" date="2015-05" db="EMBL/GenBank/DDBJ databases">
        <authorList>
            <person name="Tang B."/>
            <person name="Yu Y."/>
        </authorList>
    </citation>
    <scope>NUCLEOTIDE SEQUENCE [LARGE SCALE GENOMIC DNA]</scope>
    <source>
        <strain evidence="1 2">DSM 7029</strain>
    </source>
</reference>
<dbReference type="Proteomes" id="UP000035352">
    <property type="component" value="Chromosome"/>
</dbReference>
<protein>
    <submittedName>
        <fullName evidence="1">Uncharacterized protein</fullName>
    </submittedName>
</protein>
<dbReference type="AlphaFoldDB" id="A0A0G3BR82"/>
<keyword evidence="2" id="KW-1185">Reference proteome</keyword>
<proteinExistence type="predicted"/>
<organism evidence="1 2">
    <name type="scientific">Caldimonas brevitalea</name>
    <dbReference type="NCBI Taxonomy" id="413882"/>
    <lineage>
        <taxon>Bacteria</taxon>
        <taxon>Pseudomonadati</taxon>
        <taxon>Pseudomonadota</taxon>
        <taxon>Betaproteobacteria</taxon>
        <taxon>Burkholderiales</taxon>
        <taxon>Sphaerotilaceae</taxon>
        <taxon>Caldimonas</taxon>
    </lineage>
</organism>
<evidence type="ECO:0000313" key="2">
    <source>
        <dbReference type="Proteomes" id="UP000035352"/>
    </source>
</evidence>
<dbReference type="KEGG" id="pbh:AAW51_5241"/>
<gene>
    <name evidence="1" type="ORF">AAW51_5241</name>
</gene>
<dbReference type="EMBL" id="CP011371">
    <property type="protein sequence ID" value="AKJ31932.1"/>
    <property type="molecule type" value="Genomic_DNA"/>
</dbReference>